<dbReference type="EMBL" id="OY288114">
    <property type="protein sequence ID" value="CAJ0860003.1"/>
    <property type="molecule type" value="Genomic_DNA"/>
</dbReference>
<dbReference type="PIRSF" id="PIRSF018297">
    <property type="entry name" value="Doc"/>
    <property type="match status" value="1"/>
</dbReference>
<dbReference type="PANTHER" id="PTHR39426">
    <property type="entry name" value="HOMOLOGY TO DEATH-ON-CURING PROTEIN OF PHAGE P1"/>
    <property type="match status" value="1"/>
</dbReference>
<dbReference type="SUPFAM" id="SSF140931">
    <property type="entry name" value="Fic-like"/>
    <property type="match status" value="1"/>
</dbReference>
<organism evidence="2">
    <name type="scientific">freshwater sediment metagenome</name>
    <dbReference type="NCBI Taxonomy" id="556182"/>
    <lineage>
        <taxon>unclassified sequences</taxon>
        <taxon>metagenomes</taxon>
        <taxon>ecological metagenomes</taxon>
    </lineage>
</organism>
<sequence length="131" mass="14613">MTEPQWLDRENILVIHSDQIAEFGGLAGIRDPGAIESCLARPKHLRAYEDVDDVFRLAASYSFGFARNHCFNDGNKRVALMAAFAFLYLNGFQLLRRPATGPALFEQLASGDVSEIDLARVFRANAVRLPE</sequence>
<dbReference type="NCBIfam" id="TIGR01550">
    <property type="entry name" value="DOC_P1"/>
    <property type="match status" value="1"/>
</dbReference>
<dbReference type="AlphaFoldDB" id="A0AA48LZR6"/>
<evidence type="ECO:0000259" key="1">
    <source>
        <dbReference type="PROSITE" id="PS51459"/>
    </source>
</evidence>
<dbReference type="GO" id="GO:0016301">
    <property type="term" value="F:kinase activity"/>
    <property type="evidence" value="ECO:0007669"/>
    <property type="project" value="InterPro"/>
</dbReference>
<dbReference type="InterPro" id="IPR006440">
    <property type="entry name" value="Doc"/>
</dbReference>
<dbReference type="Gene3D" id="1.20.120.1870">
    <property type="entry name" value="Fic/DOC protein, Fido domain"/>
    <property type="match status" value="1"/>
</dbReference>
<dbReference type="PANTHER" id="PTHR39426:SF1">
    <property type="entry name" value="HOMOLOGY TO DEATH-ON-CURING PROTEIN OF PHAGE P1"/>
    <property type="match status" value="1"/>
</dbReference>
<accession>A0AA48LZR6</accession>
<gene>
    <name evidence="2" type="ORF">AMST5_01262</name>
</gene>
<dbReference type="InterPro" id="IPR036597">
    <property type="entry name" value="Fido-like_dom_sf"/>
</dbReference>
<dbReference type="Pfam" id="PF02661">
    <property type="entry name" value="Fic"/>
    <property type="match status" value="1"/>
</dbReference>
<dbReference type="InterPro" id="IPR003812">
    <property type="entry name" value="Fido"/>
</dbReference>
<feature type="domain" description="Fido" evidence="1">
    <location>
        <begin position="7"/>
        <end position="124"/>
    </location>
</feature>
<reference evidence="2" key="1">
    <citation type="submission" date="2023-07" db="EMBL/GenBank/DDBJ databases">
        <authorList>
            <person name="Pelsma A.J. K."/>
        </authorList>
    </citation>
    <scope>NUCLEOTIDE SEQUENCE</scope>
</reference>
<evidence type="ECO:0000313" key="2">
    <source>
        <dbReference type="EMBL" id="CAJ0860003.1"/>
    </source>
</evidence>
<dbReference type="InterPro" id="IPR053737">
    <property type="entry name" value="Type_II_TA_Toxin"/>
</dbReference>
<proteinExistence type="predicted"/>
<name>A0AA48LZR6_9ZZZZ</name>
<dbReference type="PROSITE" id="PS51459">
    <property type="entry name" value="FIDO"/>
    <property type="match status" value="1"/>
</dbReference>
<protein>
    <recommendedName>
        <fullName evidence="1">Fido domain-containing protein</fullName>
    </recommendedName>
</protein>